<evidence type="ECO:0000256" key="1">
    <source>
        <dbReference type="ARBA" id="ARBA00004752"/>
    </source>
</evidence>
<evidence type="ECO:0000256" key="6">
    <source>
        <dbReference type="PROSITE-ProRule" id="PRU01373"/>
    </source>
</evidence>
<keyword evidence="8" id="KW-0472">Membrane</keyword>
<accession>A0AAU6S8M0</accession>
<feature type="compositionally biased region" description="Low complexity" evidence="7">
    <location>
        <begin position="59"/>
        <end position="77"/>
    </location>
</feature>
<evidence type="ECO:0000256" key="2">
    <source>
        <dbReference type="ARBA" id="ARBA00022679"/>
    </source>
</evidence>
<dbReference type="Gene3D" id="2.40.440.10">
    <property type="entry name" value="L,D-transpeptidase catalytic domain-like"/>
    <property type="match status" value="1"/>
</dbReference>
<evidence type="ECO:0000256" key="4">
    <source>
        <dbReference type="ARBA" id="ARBA00022984"/>
    </source>
</evidence>
<feature type="compositionally biased region" description="Pro residues" evidence="7">
    <location>
        <begin position="78"/>
        <end position="90"/>
    </location>
</feature>
<sequence>MGDAETDGPAAVEPTVPDAQPPTPTAARRPLRVWLLVALAAVVVAGGLAAAWLLQPPVTEASAPPSPSPTRAATTQPSPTPTPTPIPTPAGFPANTAGYDVTTLPQVNVFAVIPGLAVDDAAFTAPLPLRAVALGVGAPVWADPTAQPVAYLPHEFPYDGTAVPVVEEQEHWVKVLLTGRQAVPSQGSPAQVAGWLRKSDVEVAPSDTSVVVSISGRTVDIVRGGVAERVATDFAWGTDRTPTPMGRAFIMTTRVVPEYGYTRGHPIVYLSVQSPTLDGFGGADVAVTAFHYHDDRSGPISNGCLRVDPTAITKLSALPLGTPVIVNP</sequence>
<feature type="active site" description="Nucleophile" evidence="6">
    <location>
        <position position="304"/>
    </location>
</feature>
<organism evidence="10">
    <name type="scientific">Microbacterium sp. LWS13-1.2</name>
    <dbReference type="NCBI Taxonomy" id="3135264"/>
    <lineage>
        <taxon>Bacteria</taxon>
        <taxon>Bacillati</taxon>
        <taxon>Actinomycetota</taxon>
        <taxon>Actinomycetes</taxon>
        <taxon>Micrococcales</taxon>
        <taxon>Microbacteriaceae</taxon>
        <taxon>Microbacterium</taxon>
    </lineage>
</organism>
<feature type="region of interest" description="Disordered" evidence="7">
    <location>
        <begin position="59"/>
        <end position="93"/>
    </location>
</feature>
<dbReference type="InterPro" id="IPR005490">
    <property type="entry name" value="LD_TPept_cat_dom"/>
</dbReference>
<evidence type="ECO:0000256" key="3">
    <source>
        <dbReference type="ARBA" id="ARBA00022960"/>
    </source>
</evidence>
<keyword evidence="3 6" id="KW-0133">Cell shape</keyword>
<keyword evidence="5 6" id="KW-0961">Cell wall biogenesis/degradation</keyword>
<gene>
    <name evidence="10" type="ORF">MRBLWS13_000849</name>
</gene>
<dbReference type="PROSITE" id="PS52029">
    <property type="entry name" value="LD_TPASE"/>
    <property type="match status" value="1"/>
</dbReference>
<evidence type="ECO:0000256" key="5">
    <source>
        <dbReference type="ARBA" id="ARBA00023316"/>
    </source>
</evidence>
<keyword evidence="8" id="KW-0812">Transmembrane</keyword>
<dbReference type="GO" id="GO:0009252">
    <property type="term" value="P:peptidoglycan biosynthetic process"/>
    <property type="evidence" value="ECO:0007669"/>
    <property type="project" value="UniProtKB-KW"/>
</dbReference>
<name>A0AAU6S8M0_9MICO</name>
<evidence type="ECO:0000256" key="8">
    <source>
        <dbReference type="SAM" id="Phobius"/>
    </source>
</evidence>
<protein>
    <submittedName>
        <fullName evidence="10">L,D-transpeptidase</fullName>
    </submittedName>
</protein>
<dbReference type="Pfam" id="PF03734">
    <property type="entry name" value="YkuD"/>
    <property type="match status" value="1"/>
</dbReference>
<dbReference type="SUPFAM" id="SSF141523">
    <property type="entry name" value="L,D-transpeptidase catalytic domain-like"/>
    <property type="match status" value="1"/>
</dbReference>
<dbReference type="GO" id="GO:0016740">
    <property type="term" value="F:transferase activity"/>
    <property type="evidence" value="ECO:0007669"/>
    <property type="project" value="UniProtKB-KW"/>
</dbReference>
<dbReference type="InterPro" id="IPR038063">
    <property type="entry name" value="Transpep_catalytic_dom"/>
</dbReference>
<dbReference type="GO" id="GO:0008360">
    <property type="term" value="P:regulation of cell shape"/>
    <property type="evidence" value="ECO:0007669"/>
    <property type="project" value="UniProtKB-UniRule"/>
</dbReference>
<feature type="region of interest" description="Disordered" evidence="7">
    <location>
        <begin position="1"/>
        <end position="25"/>
    </location>
</feature>
<dbReference type="CDD" id="cd16913">
    <property type="entry name" value="YkuD_like"/>
    <property type="match status" value="1"/>
</dbReference>
<proteinExistence type="predicted"/>
<keyword evidence="4 6" id="KW-0573">Peptidoglycan synthesis</keyword>
<dbReference type="EMBL" id="CP151632">
    <property type="protein sequence ID" value="WZO33231.1"/>
    <property type="molecule type" value="Genomic_DNA"/>
</dbReference>
<dbReference type="AlphaFoldDB" id="A0AAU6S8M0"/>
<comment type="pathway">
    <text evidence="1 6">Cell wall biogenesis; peptidoglycan biosynthesis.</text>
</comment>
<keyword evidence="8" id="KW-1133">Transmembrane helix</keyword>
<dbReference type="GO" id="GO:0071555">
    <property type="term" value="P:cell wall organization"/>
    <property type="evidence" value="ECO:0007669"/>
    <property type="project" value="UniProtKB-UniRule"/>
</dbReference>
<evidence type="ECO:0000259" key="9">
    <source>
        <dbReference type="PROSITE" id="PS52029"/>
    </source>
</evidence>
<evidence type="ECO:0000313" key="10">
    <source>
        <dbReference type="EMBL" id="WZO33231.1"/>
    </source>
</evidence>
<keyword evidence="2" id="KW-0808">Transferase</keyword>
<dbReference type="RefSeq" id="WP_349427795.1">
    <property type="nucleotide sequence ID" value="NZ_CP151632.1"/>
</dbReference>
<feature type="domain" description="L,D-TPase catalytic" evidence="9">
    <location>
        <begin position="208"/>
        <end position="327"/>
    </location>
</feature>
<feature type="transmembrane region" description="Helical" evidence="8">
    <location>
        <begin position="33"/>
        <end position="54"/>
    </location>
</feature>
<reference evidence="10" key="1">
    <citation type="submission" date="2024-04" db="EMBL/GenBank/DDBJ databases">
        <authorList>
            <person name="Roder T."/>
            <person name="Oberhansli S."/>
            <person name="Kreuzer M."/>
        </authorList>
    </citation>
    <scope>NUCLEOTIDE SEQUENCE</scope>
    <source>
        <strain evidence="10">LWS13-1.2</strain>
    </source>
</reference>
<feature type="active site" description="Proton donor/acceptor" evidence="6">
    <location>
        <position position="293"/>
    </location>
</feature>
<evidence type="ECO:0000256" key="7">
    <source>
        <dbReference type="SAM" id="MobiDB-lite"/>
    </source>
</evidence>